<keyword evidence="8" id="KW-1185">Reference proteome</keyword>
<proteinExistence type="inferred from homology"/>
<dbReference type="InterPro" id="IPR025660">
    <property type="entry name" value="Pept_his_AS"/>
</dbReference>
<evidence type="ECO:0000256" key="2">
    <source>
        <dbReference type="ARBA" id="ARBA00022670"/>
    </source>
</evidence>
<dbReference type="PRINTS" id="PR00705">
    <property type="entry name" value="PAPAIN"/>
</dbReference>
<keyword evidence="5" id="KW-1015">Disulfide bond</keyword>
<dbReference type="InterPro" id="IPR013128">
    <property type="entry name" value="Peptidase_C1A"/>
</dbReference>
<dbReference type="InterPro" id="IPR038765">
    <property type="entry name" value="Papain-like_cys_pep_sf"/>
</dbReference>
<evidence type="ECO:0000313" key="9">
    <source>
        <dbReference type="WBParaSite" id="Pan_g3772.t1"/>
    </source>
</evidence>
<keyword evidence="6" id="KW-0732">Signal</keyword>
<dbReference type="Proteomes" id="UP000492821">
    <property type="component" value="Unassembled WGS sequence"/>
</dbReference>
<dbReference type="WBParaSite" id="Pan_g3772.t1">
    <property type="protein sequence ID" value="Pan_g3772.t1"/>
    <property type="gene ID" value="Pan_g3772"/>
</dbReference>
<dbReference type="CDD" id="cd02620">
    <property type="entry name" value="Peptidase_C1A_CathepsinB"/>
    <property type="match status" value="1"/>
</dbReference>
<dbReference type="GO" id="GO:0006508">
    <property type="term" value="P:proteolysis"/>
    <property type="evidence" value="ECO:0007669"/>
    <property type="project" value="UniProtKB-KW"/>
</dbReference>
<accession>A0A7E4VV76</accession>
<name>A0A7E4VV76_PANRE</name>
<reference evidence="9" key="2">
    <citation type="submission" date="2020-10" db="UniProtKB">
        <authorList>
            <consortium name="WormBaseParasite"/>
        </authorList>
    </citation>
    <scope>IDENTIFICATION</scope>
</reference>
<evidence type="ECO:0000256" key="3">
    <source>
        <dbReference type="ARBA" id="ARBA00022801"/>
    </source>
</evidence>
<organism evidence="8 9">
    <name type="scientific">Panagrellus redivivus</name>
    <name type="common">Microworm</name>
    <dbReference type="NCBI Taxonomy" id="6233"/>
    <lineage>
        <taxon>Eukaryota</taxon>
        <taxon>Metazoa</taxon>
        <taxon>Ecdysozoa</taxon>
        <taxon>Nematoda</taxon>
        <taxon>Chromadorea</taxon>
        <taxon>Rhabditida</taxon>
        <taxon>Tylenchina</taxon>
        <taxon>Panagrolaimomorpha</taxon>
        <taxon>Panagrolaimoidea</taxon>
        <taxon>Panagrolaimidae</taxon>
        <taxon>Panagrellus</taxon>
    </lineage>
</organism>
<dbReference type="PANTHER" id="PTHR12411">
    <property type="entry name" value="CYSTEINE PROTEASE FAMILY C1-RELATED"/>
    <property type="match status" value="1"/>
</dbReference>
<dbReference type="Pfam" id="PF00112">
    <property type="entry name" value="Peptidase_C1"/>
    <property type="match status" value="1"/>
</dbReference>
<dbReference type="Gene3D" id="3.90.70.10">
    <property type="entry name" value="Cysteine proteinases"/>
    <property type="match status" value="1"/>
</dbReference>
<evidence type="ECO:0000256" key="6">
    <source>
        <dbReference type="SAM" id="SignalP"/>
    </source>
</evidence>
<evidence type="ECO:0000256" key="1">
    <source>
        <dbReference type="ARBA" id="ARBA00008455"/>
    </source>
</evidence>
<keyword evidence="2" id="KW-0645">Protease</keyword>
<reference evidence="8" key="1">
    <citation type="journal article" date="2013" name="Genetics">
        <title>The draft genome and transcriptome of Panagrellus redivivus are shaped by the harsh demands of a free-living lifestyle.</title>
        <authorList>
            <person name="Srinivasan J."/>
            <person name="Dillman A.R."/>
            <person name="Macchietto M.G."/>
            <person name="Heikkinen L."/>
            <person name="Lakso M."/>
            <person name="Fracchia K.M."/>
            <person name="Antoshechkin I."/>
            <person name="Mortazavi A."/>
            <person name="Wong G."/>
            <person name="Sternberg P.W."/>
        </authorList>
    </citation>
    <scope>NUCLEOTIDE SEQUENCE [LARGE SCALE GENOMIC DNA]</scope>
    <source>
        <strain evidence="8">MT8872</strain>
    </source>
</reference>
<dbReference type="PROSITE" id="PS00639">
    <property type="entry name" value="THIOL_PROTEASE_HIS"/>
    <property type="match status" value="1"/>
</dbReference>
<evidence type="ECO:0000256" key="4">
    <source>
        <dbReference type="ARBA" id="ARBA00022807"/>
    </source>
</evidence>
<feature type="chain" id="PRO_5028883666" evidence="6">
    <location>
        <begin position="17"/>
        <end position="325"/>
    </location>
</feature>
<protein>
    <submittedName>
        <fullName evidence="9">Pept_C1 domain-containing protein</fullName>
    </submittedName>
</protein>
<dbReference type="InterPro" id="IPR000169">
    <property type="entry name" value="Pept_cys_AS"/>
</dbReference>
<dbReference type="GO" id="GO:0008234">
    <property type="term" value="F:cysteine-type peptidase activity"/>
    <property type="evidence" value="ECO:0007669"/>
    <property type="project" value="UniProtKB-KW"/>
</dbReference>
<keyword evidence="3" id="KW-0378">Hydrolase</keyword>
<comment type="similarity">
    <text evidence="1">Belongs to the peptidase C1 family.</text>
</comment>
<dbReference type="AlphaFoldDB" id="A0A7E4VV76"/>
<keyword evidence="4" id="KW-0788">Thiol protease</keyword>
<evidence type="ECO:0000259" key="7">
    <source>
        <dbReference type="SMART" id="SM00645"/>
    </source>
</evidence>
<feature type="signal peptide" evidence="6">
    <location>
        <begin position="1"/>
        <end position="16"/>
    </location>
</feature>
<evidence type="ECO:0000256" key="5">
    <source>
        <dbReference type="ARBA" id="ARBA00023157"/>
    </source>
</evidence>
<dbReference type="PROSITE" id="PS00640">
    <property type="entry name" value="THIOL_PROTEASE_ASN"/>
    <property type="match status" value="1"/>
</dbReference>
<dbReference type="SMART" id="SM00645">
    <property type="entry name" value="Pept_C1"/>
    <property type="match status" value="1"/>
</dbReference>
<dbReference type="InterPro" id="IPR000668">
    <property type="entry name" value="Peptidase_C1A_C"/>
</dbReference>
<dbReference type="InterPro" id="IPR025661">
    <property type="entry name" value="Pept_asp_AS"/>
</dbReference>
<evidence type="ECO:0000313" key="8">
    <source>
        <dbReference type="Proteomes" id="UP000492821"/>
    </source>
</evidence>
<dbReference type="PROSITE" id="PS00139">
    <property type="entry name" value="THIOL_PROTEASE_CYS"/>
    <property type="match status" value="1"/>
</dbReference>
<sequence>MLIVALLVTLFAGTIGIPVNQVGGLHDQAFVDRINAKQTTWTAEFFERFATPEARQEVLGVSGVTEVPAEFSLDDFDIADDEIPEFFDARQKWPECKSIGHIHDQSTCGSCWAVSSAAAMSDRICIASNGTSKVYISADDLMECSNYCPAGCKGCNPWNAMRTWKQFGLVTGGDHNSKIGCKPYPLPTHNKPMLPGCVRKCRNGYETPYEDDKHYALKQYDVRGNKKWQKDIMTNGPGVVMFTAEGDFFHYKKGVYSHGTGHSPANHAVKILGWGVEDGIPYWLCANSWSSHWGDHGFFKIRRGNNDCGIERNNLIIGLPKIVRK</sequence>
<feature type="domain" description="Peptidase C1A papain C-terminal" evidence="7">
    <location>
        <begin position="83"/>
        <end position="319"/>
    </location>
</feature>
<dbReference type="SUPFAM" id="SSF54001">
    <property type="entry name" value="Cysteine proteinases"/>
    <property type="match status" value="1"/>
</dbReference>